<evidence type="ECO:0000313" key="2">
    <source>
        <dbReference type="Proteomes" id="UP000291343"/>
    </source>
</evidence>
<evidence type="ECO:0008006" key="3">
    <source>
        <dbReference type="Google" id="ProtNLM"/>
    </source>
</evidence>
<dbReference type="OrthoDB" id="6595331at2759"/>
<dbReference type="SUPFAM" id="SSF51206">
    <property type="entry name" value="cAMP-binding domain-like"/>
    <property type="match status" value="1"/>
</dbReference>
<dbReference type="Gene3D" id="2.60.120.10">
    <property type="entry name" value="Jelly Rolls"/>
    <property type="match status" value="1"/>
</dbReference>
<gene>
    <name evidence="1" type="ORF">LSTR_LSTR008048</name>
</gene>
<dbReference type="Proteomes" id="UP000291343">
    <property type="component" value="Unassembled WGS sequence"/>
</dbReference>
<dbReference type="AlphaFoldDB" id="A0A482XLL1"/>
<name>A0A482XLL1_LAOST</name>
<accession>A0A482XLL1</accession>
<evidence type="ECO:0000313" key="1">
    <source>
        <dbReference type="EMBL" id="RZF46816.1"/>
    </source>
</evidence>
<keyword evidence="2" id="KW-1185">Reference proteome</keyword>
<dbReference type="InParanoid" id="A0A482XLL1"/>
<sequence>MTEMFRSIAAKVIAKQKEGRPPPKTIGQLMKEKVQQQREEVRQAIISFPYFVTWPEDAYVEAAAISNIRDYKPDDIIHGYNREKSNYVYFVMEGIACVLQRLKIETMTDKTGKQRYKLIRDEMEETQGVEAHNEQKVEKTRDSTAGQIVRDIFMQLCVITKGECFGIGSELKNGRTVVAKTAVTCILIPRYVIYNNDYANMWSRIEQFLSSRMPNTQELFQKFVEGRKWIQYRESEFNKTLKSQKENRARLKTTLHDTPYHWRIKSIDTFNDRQDNLKDGVRIK</sequence>
<proteinExistence type="predicted"/>
<dbReference type="EMBL" id="QKKF02005666">
    <property type="protein sequence ID" value="RZF46816.1"/>
    <property type="molecule type" value="Genomic_DNA"/>
</dbReference>
<dbReference type="InterPro" id="IPR014710">
    <property type="entry name" value="RmlC-like_jellyroll"/>
</dbReference>
<organism evidence="1 2">
    <name type="scientific">Laodelphax striatellus</name>
    <name type="common">Small brown planthopper</name>
    <name type="synonym">Delphax striatella</name>
    <dbReference type="NCBI Taxonomy" id="195883"/>
    <lineage>
        <taxon>Eukaryota</taxon>
        <taxon>Metazoa</taxon>
        <taxon>Ecdysozoa</taxon>
        <taxon>Arthropoda</taxon>
        <taxon>Hexapoda</taxon>
        <taxon>Insecta</taxon>
        <taxon>Pterygota</taxon>
        <taxon>Neoptera</taxon>
        <taxon>Paraneoptera</taxon>
        <taxon>Hemiptera</taxon>
        <taxon>Auchenorrhyncha</taxon>
        <taxon>Fulgoroidea</taxon>
        <taxon>Delphacidae</taxon>
        <taxon>Criomorphinae</taxon>
        <taxon>Laodelphax</taxon>
    </lineage>
</organism>
<comment type="caution">
    <text evidence="1">The sequence shown here is derived from an EMBL/GenBank/DDBJ whole genome shotgun (WGS) entry which is preliminary data.</text>
</comment>
<dbReference type="InterPro" id="IPR018490">
    <property type="entry name" value="cNMP-bd_dom_sf"/>
</dbReference>
<protein>
    <recommendedName>
        <fullName evidence="3">Cyclic nucleotide-binding domain-containing protein</fullName>
    </recommendedName>
</protein>
<reference evidence="1 2" key="1">
    <citation type="journal article" date="2017" name="Gigascience">
        <title>Genome sequence of the small brown planthopper, Laodelphax striatellus.</title>
        <authorList>
            <person name="Zhu J."/>
            <person name="Jiang F."/>
            <person name="Wang X."/>
            <person name="Yang P."/>
            <person name="Bao Y."/>
            <person name="Zhao W."/>
            <person name="Wang W."/>
            <person name="Lu H."/>
            <person name="Wang Q."/>
            <person name="Cui N."/>
            <person name="Li J."/>
            <person name="Chen X."/>
            <person name="Luo L."/>
            <person name="Yu J."/>
            <person name="Kang L."/>
            <person name="Cui F."/>
        </authorList>
    </citation>
    <scope>NUCLEOTIDE SEQUENCE [LARGE SCALE GENOMIC DNA]</scope>
    <source>
        <strain evidence="1">Lst14</strain>
    </source>
</reference>